<sequence>MSSPILSAFNNQFKEFMNDILCIFPNDKDLMTTKNMMTTLQKGNPRLLIQIWKNFIADPYANEIEAGNISFFIDKDYNSDVSELGDSEKIVKAIDRLREPIKNMDDENQQACMKYIQNLSKLSGMYMTK</sequence>
<dbReference type="EMBL" id="MN738853">
    <property type="protein sequence ID" value="QHT28214.1"/>
    <property type="molecule type" value="Genomic_DNA"/>
</dbReference>
<dbReference type="AlphaFoldDB" id="A0A6C0EGG3"/>
<proteinExistence type="predicted"/>
<reference evidence="1" key="1">
    <citation type="journal article" date="2020" name="Nature">
        <title>Giant virus diversity and host interactions through global metagenomics.</title>
        <authorList>
            <person name="Schulz F."/>
            <person name="Roux S."/>
            <person name="Paez-Espino D."/>
            <person name="Jungbluth S."/>
            <person name="Walsh D.A."/>
            <person name="Denef V.J."/>
            <person name="McMahon K.D."/>
            <person name="Konstantinidis K.T."/>
            <person name="Eloe-Fadrosh E.A."/>
            <person name="Kyrpides N.C."/>
            <person name="Woyke T."/>
        </authorList>
    </citation>
    <scope>NUCLEOTIDE SEQUENCE</scope>
    <source>
        <strain evidence="1">GVMAG-M-3300001348-25</strain>
    </source>
</reference>
<evidence type="ECO:0000313" key="1">
    <source>
        <dbReference type="EMBL" id="QHT28214.1"/>
    </source>
</evidence>
<name>A0A6C0EGG3_9ZZZZ</name>
<accession>A0A6C0EGG3</accession>
<organism evidence="1">
    <name type="scientific">viral metagenome</name>
    <dbReference type="NCBI Taxonomy" id="1070528"/>
    <lineage>
        <taxon>unclassified sequences</taxon>
        <taxon>metagenomes</taxon>
        <taxon>organismal metagenomes</taxon>
    </lineage>
</organism>
<protein>
    <submittedName>
        <fullName evidence="1">Uncharacterized protein</fullName>
    </submittedName>
</protein>